<name>A0ABU6Y159_9FABA</name>
<dbReference type="EMBL" id="JASCZI010241666">
    <property type="protein sequence ID" value="MED6204040.1"/>
    <property type="molecule type" value="Genomic_DNA"/>
</dbReference>
<accession>A0ABU6Y159</accession>
<dbReference type="Proteomes" id="UP001341840">
    <property type="component" value="Unassembled WGS sequence"/>
</dbReference>
<protein>
    <submittedName>
        <fullName evidence="1">Uncharacterized protein</fullName>
    </submittedName>
</protein>
<sequence>MTQKECWAQDIGRPGGTLDQFIRKSRSDPVGGPTRRALHERDVARSLLCNRIGDVLPCTTPKSQDVHFPTINNAGSPPRLFHRRFSNWIHSNNPHLDWIGLIWFRIRLGTLASLPGTVLTSPENGGSPRGWTYSFRFRIPKQLQK</sequence>
<keyword evidence="2" id="KW-1185">Reference proteome</keyword>
<gene>
    <name evidence="1" type="ORF">PIB30_005440</name>
</gene>
<evidence type="ECO:0000313" key="2">
    <source>
        <dbReference type="Proteomes" id="UP001341840"/>
    </source>
</evidence>
<reference evidence="1 2" key="1">
    <citation type="journal article" date="2023" name="Plants (Basel)">
        <title>Bridging the Gap: Combining Genomics and Transcriptomics Approaches to Understand Stylosanthes scabra, an Orphan Legume from the Brazilian Caatinga.</title>
        <authorList>
            <person name="Ferreira-Neto J.R.C."/>
            <person name="da Silva M.D."/>
            <person name="Binneck E."/>
            <person name="de Melo N.F."/>
            <person name="da Silva R.H."/>
            <person name="de Melo A.L.T.M."/>
            <person name="Pandolfi V."/>
            <person name="Bustamante F.O."/>
            <person name="Brasileiro-Vidal A.C."/>
            <person name="Benko-Iseppon A.M."/>
        </authorList>
    </citation>
    <scope>NUCLEOTIDE SEQUENCE [LARGE SCALE GENOMIC DNA]</scope>
    <source>
        <tissue evidence="1">Leaves</tissue>
    </source>
</reference>
<proteinExistence type="predicted"/>
<evidence type="ECO:0000313" key="1">
    <source>
        <dbReference type="EMBL" id="MED6204040.1"/>
    </source>
</evidence>
<comment type="caution">
    <text evidence="1">The sequence shown here is derived from an EMBL/GenBank/DDBJ whole genome shotgun (WGS) entry which is preliminary data.</text>
</comment>
<organism evidence="1 2">
    <name type="scientific">Stylosanthes scabra</name>
    <dbReference type="NCBI Taxonomy" id="79078"/>
    <lineage>
        <taxon>Eukaryota</taxon>
        <taxon>Viridiplantae</taxon>
        <taxon>Streptophyta</taxon>
        <taxon>Embryophyta</taxon>
        <taxon>Tracheophyta</taxon>
        <taxon>Spermatophyta</taxon>
        <taxon>Magnoliopsida</taxon>
        <taxon>eudicotyledons</taxon>
        <taxon>Gunneridae</taxon>
        <taxon>Pentapetalae</taxon>
        <taxon>rosids</taxon>
        <taxon>fabids</taxon>
        <taxon>Fabales</taxon>
        <taxon>Fabaceae</taxon>
        <taxon>Papilionoideae</taxon>
        <taxon>50 kb inversion clade</taxon>
        <taxon>dalbergioids sensu lato</taxon>
        <taxon>Dalbergieae</taxon>
        <taxon>Pterocarpus clade</taxon>
        <taxon>Stylosanthes</taxon>
    </lineage>
</organism>